<dbReference type="Gene3D" id="1.10.287.470">
    <property type="entry name" value="Helix hairpin bin"/>
    <property type="match status" value="1"/>
</dbReference>
<dbReference type="Proteomes" id="UP000308018">
    <property type="component" value="Unassembled WGS sequence"/>
</dbReference>
<feature type="domain" description="YknX-like C-terminal permuted SH3-like" evidence="5">
    <location>
        <begin position="310"/>
        <end position="377"/>
    </location>
</feature>
<gene>
    <name evidence="6" type="ORF">FC057_00650</name>
</gene>
<dbReference type="Pfam" id="PF25944">
    <property type="entry name" value="Beta-barrel_RND"/>
    <property type="match status" value="1"/>
</dbReference>
<comment type="subcellular location">
    <subcellularLocation>
        <location evidence="1">Cell inner membrane</location>
        <topology evidence="1">Lipid-anchor</topology>
    </subcellularLocation>
</comment>
<dbReference type="PANTHER" id="PTHR30158:SF3">
    <property type="entry name" value="MULTIDRUG EFFLUX PUMP SUBUNIT ACRA-RELATED"/>
    <property type="match status" value="1"/>
</dbReference>
<comment type="caution">
    <text evidence="6">The sequence shown here is derived from an EMBL/GenBank/DDBJ whole genome shotgun (WGS) entry which is preliminary data.</text>
</comment>
<feature type="domain" description="Multidrug resistance protein MdtA-like barrel-sandwich hybrid" evidence="3">
    <location>
        <begin position="79"/>
        <end position="209"/>
    </location>
</feature>
<dbReference type="Gene3D" id="2.40.50.100">
    <property type="match status" value="1"/>
</dbReference>
<evidence type="ECO:0000259" key="4">
    <source>
        <dbReference type="Pfam" id="PF25944"/>
    </source>
</evidence>
<dbReference type="GO" id="GO:0015721">
    <property type="term" value="P:bile acid and bile salt transport"/>
    <property type="evidence" value="ECO:0007669"/>
    <property type="project" value="TreeGrafter"/>
</dbReference>
<dbReference type="InterPro" id="IPR006143">
    <property type="entry name" value="RND_pump_MFP"/>
</dbReference>
<evidence type="ECO:0000256" key="1">
    <source>
        <dbReference type="ARBA" id="ARBA00004519"/>
    </source>
</evidence>
<protein>
    <submittedName>
        <fullName evidence="6">Efflux RND transporter periplasmic adaptor subunit</fullName>
    </submittedName>
</protein>
<dbReference type="EMBL" id="SYVV01000001">
    <property type="protein sequence ID" value="TKG37780.1"/>
    <property type="molecule type" value="Genomic_DNA"/>
</dbReference>
<reference evidence="6 7" key="1">
    <citation type="submission" date="2019-04" db="EMBL/GenBank/DDBJ databases">
        <title>A reverse ecology approach based on a biological definition of microbial populations.</title>
        <authorList>
            <person name="Arevalo P."/>
            <person name="Vaninsberghe D."/>
            <person name="Elsherbini J."/>
            <person name="Gore J."/>
            <person name="Polz M."/>
        </authorList>
    </citation>
    <scope>NUCLEOTIDE SEQUENCE [LARGE SCALE GENOMIC DNA]</scope>
    <source>
        <strain evidence="6 7">10N.222.45.A8</strain>
    </source>
</reference>
<organism evidence="6 7">
    <name type="scientific">Vibrio tasmaniensis</name>
    <dbReference type="NCBI Taxonomy" id="212663"/>
    <lineage>
        <taxon>Bacteria</taxon>
        <taxon>Pseudomonadati</taxon>
        <taxon>Pseudomonadota</taxon>
        <taxon>Gammaproteobacteria</taxon>
        <taxon>Vibrionales</taxon>
        <taxon>Vibrionaceae</taxon>
        <taxon>Vibrio</taxon>
    </lineage>
</organism>
<name>A0AB38NXH1_9VIBR</name>
<evidence type="ECO:0000259" key="3">
    <source>
        <dbReference type="Pfam" id="PF25917"/>
    </source>
</evidence>
<evidence type="ECO:0000313" key="6">
    <source>
        <dbReference type="EMBL" id="TKG37780.1"/>
    </source>
</evidence>
<comment type="similarity">
    <text evidence="2">Belongs to the membrane fusion protein (MFP) (TC 8.A.1) family.</text>
</comment>
<dbReference type="Gene3D" id="2.40.420.20">
    <property type="match status" value="1"/>
</dbReference>
<dbReference type="InterPro" id="IPR058625">
    <property type="entry name" value="MdtA-like_BSH"/>
</dbReference>
<dbReference type="Pfam" id="PF25917">
    <property type="entry name" value="BSH_RND"/>
    <property type="match status" value="1"/>
</dbReference>
<proteinExistence type="inferred from homology"/>
<dbReference type="Gene3D" id="2.40.30.170">
    <property type="match status" value="1"/>
</dbReference>
<dbReference type="GO" id="GO:0046677">
    <property type="term" value="P:response to antibiotic"/>
    <property type="evidence" value="ECO:0007669"/>
    <property type="project" value="TreeGrafter"/>
</dbReference>
<dbReference type="GO" id="GO:0030313">
    <property type="term" value="C:cell envelope"/>
    <property type="evidence" value="ECO:0007669"/>
    <property type="project" value="UniProtKB-SubCell"/>
</dbReference>
<dbReference type="GO" id="GO:0005886">
    <property type="term" value="C:plasma membrane"/>
    <property type="evidence" value="ECO:0007669"/>
    <property type="project" value="TreeGrafter"/>
</dbReference>
<dbReference type="AlphaFoldDB" id="A0AB38NXH1"/>
<dbReference type="PANTHER" id="PTHR30158">
    <property type="entry name" value="ACRA/E-RELATED COMPONENT OF DRUG EFFLUX TRANSPORTER"/>
    <property type="match status" value="1"/>
</dbReference>
<feature type="domain" description="Multidrug resistance protein MdtA-like beta-barrel" evidence="4">
    <location>
        <begin position="226"/>
        <end position="302"/>
    </location>
</feature>
<evidence type="ECO:0000259" key="5">
    <source>
        <dbReference type="Pfam" id="PF25989"/>
    </source>
</evidence>
<evidence type="ECO:0000313" key="7">
    <source>
        <dbReference type="Proteomes" id="UP000308018"/>
    </source>
</evidence>
<evidence type="ECO:0000256" key="2">
    <source>
        <dbReference type="ARBA" id="ARBA00009477"/>
    </source>
</evidence>
<accession>A0AB38NXH1</accession>
<sequence>MNQGCGHSMYRRICREHTMKKTITLLTASILLAGCGGNSQPTEQTAAPVPSTPVTVVLAEEMAHSPIQYHVGRMEAVESAQLTPRTSGFLLNKLFDDGAFVEAGAVLFEIDPTSYQAAFDAAKATLSEAQSAMSLTQLNHERTTQMLKSGGISQSQLDLSIAELEMARSRVVSARANVRVQQDNLDQTQVKAPYSGQLGKSNFSIGDMVGPNFGPLIDLIKMDPIDATFSIKESELSQYQLQGKQATSVLLERDGQLTDYQGNIAFVDNKVNAASGTVTISASFDNSEAGLLPNQFVRVGLTSAEPLSGVQIPHKAIHQDQLAQYVLTIEEGNAVRRDVVVGDRIGQDVFVANGLDAGEPVIVGGLQRIRPGAPVSVAE</sequence>
<dbReference type="InterPro" id="IPR058637">
    <property type="entry name" value="YknX-like_C"/>
</dbReference>
<dbReference type="Pfam" id="PF25989">
    <property type="entry name" value="YknX_C"/>
    <property type="match status" value="1"/>
</dbReference>
<dbReference type="SUPFAM" id="SSF111369">
    <property type="entry name" value="HlyD-like secretion proteins"/>
    <property type="match status" value="1"/>
</dbReference>
<dbReference type="NCBIfam" id="TIGR01730">
    <property type="entry name" value="RND_mfp"/>
    <property type="match status" value="1"/>
</dbReference>
<dbReference type="InterPro" id="IPR058626">
    <property type="entry name" value="MdtA-like_b-barrel"/>
</dbReference>
<dbReference type="GO" id="GO:0022857">
    <property type="term" value="F:transmembrane transporter activity"/>
    <property type="evidence" value="ECO:0007669"/>
    <property type="project" value="InterPro"/>
</dbReference>